<evidence type="ECO:0000313" key="2">
    <source>
        <dbReference type="EMBL" id="EIW87274.1"/>
    </source>
</evidence>
<dbReference type="Gene3D" id="1.10.510.10">
    <property type="entry name" value="Transferase(Phosphotransferase) domain 1"/>
    <property type="match status" value="1"/>
</dbReference>
<dbReference type="AlphaFoldDB" id="A0A5M3N843"/>
<dbReference type="KEGG" id="cput:CONPUDRAFT_44705"/>
<feature type="domain" description="Protein kinase" evidence="1">
    <location>
        <begin position="1"/>
        <end position="351"/>
    </location>
</feature>
<accession>A0A5M3N843</accession>
<evidence type="ECO:0000313" key="3">
    <source>
        <dbReference type="Proteomes" id="UP000053558"/>
    </source>
</evidence>
<dbReference type="InterPro" id="IPR000719">
    <property type="entry name" value="Prot_kinase_dom"/>
</dbReference>
<dbReference type="OrthoDB" id="5987198at2759"/>
<name>A0A5M3N843_CONPW</name>
<reference evidence="3" key="1">
    <citation type="journal article" date="2012" name="Science">
        <title>The Paleozoic origin of enzymatic lignin decomposition reconstructed from 31 fungal genomes.</title>
        <authorList>
            <person name="Floudas D."/>
            <person name="Binder M."/>
            <person name="Riley R."/>
            <person name="Barry K."/>
            <person name="Blanchette R.A."/>
            <person name="Henrissat B."/>
            <person name="Martinez A.T."/>
            <person name="Otillar R."/>
            <person name="Spatafora J.W."/>
            <person name="Yadav J.S."/>
            <person name="Aerts A."/>
            <person name="Benoit I."/>
            <person name="Boyd A."/>
            <person name="Carlson A."/>
            <person name="Copeland A."/>
            <person name="Coutinho P.M."/>
            <person name="de Vries R.P."/>
            <person name="Ferreira P."/>
            <person name="Findley K."/>
            <person name="Foster B."/>
            <person name="Gaskell J."/>
            <person name="Glotzer D."/>
            <person name="Gorecki P."/>
            <person name="Heitman J."/>
            <person name="Hesse C."/>
            <person name="Hori C."/>
            <person name="Igarashi K."/>
            <person name="Jurgens J.A."/>
            <person name="Kallen N."/>
            <person name="Kersten P."/>
            <person name="Kohler A."/>
            <person name="Kuees U."/>
            <person name="Kumar T.K.A."/>
            <person name="Kuo A."/>
            <person name="LaButti K."/>
            <person name="Larrondo L.F."/>
            <person name="Lindquist E."/>
            <person name="Ling A."/>
            <person name="Lombard V."/>
            <person name="Lucas S."/>
            <person name="Lundell T."/>
            <person name="Martin R."/>
            <person name="McLaughlin D.J."/>
            <person name="Morgenstern I."/>
            <person name="Morin E."/>
            <person name="Murat C."/>
            <person name="Nagy L.G."/>
            <person name="Nolan M."/>
            <person name="Ohm R.A."/>
            <person name="Patyshakuliyeva A."/>
            <person name="Rokas A."/>
            <person name="Ruiz-Duenas F.J."/>
            <person name="Sabat G."/>
            <person name="Salamov A."/>
            <person name="Samejima M."/>
            <person name="Schmutz J."/>
            <person name="Slot J.C."/>
            <person name="St John F."/>
            <person name="Stenlid J."/>
            <person name="Sun H."/>
            <person name="Sun S."/>
            <person name="Syed K."/>
            <person name="Tsang A."/>
            <person name="Wiebenga A."/>
            <person name="Young D."/>
            <person name="Pisabarro A."/>
            <person name="Eastwood D.C."/>
            <person name="Martin F."/>
            <person name="Cullen D."/>
            <person name="Grigoriev I.V."/>
            <person name="Hibbett D.S."/>
        </authorList>
    </citation>
    <scope>NUCLEOTIDE SEQUENCE [LARGE SCALE GENOMIC DNA]</scope>
    <source>
        <strain evidence="3">RWD-64-598 SS2</strain>
    </source>
</reference>
<comment type="caution">
    <text evidence="2">The sequence shown here is derived from an EMBL/GenBank/DDBJ whole genome shotgun (WGS) entry which is preliminary data.</text>
</comment>
<dbReference type="EMBL" id="JH711573">
    <property type="protein sequence ID" value="EIW87274.1"/>
    <property type="molecule type" value="Genomic_DNA"/>
</dbReference>
<gene>
    <name evidence="2" type="ORF">CONPUDRAFT_44705</name>
</gene>
<sequence>MSPSPEKNTVLTDDERWWADHYEFLADNGYTLRPRYAPKWVPSWEGSTTEWYNAEDGQPAIVPHRTMDATNQDGKPVCLKRINKRQHPNEESIVNLFSSGERAANHNNHCVPVYEVLPVLNDGDEAILVMPLLRRFADPEFDTVGEAIDFLQQIFDGLGFMHDNGVAHFDCTSTNIMMDGTPMYPEGWHPQQPALKPNYTRRAKYFRRTERAPTYYWVDFAHARTFSDAEALANGEEWVDPDLADPNREAYGDRERGLVDPYAVDVYCLGMFVLRTFIEVRASPPFLRLAASAVLTDIHEQPNKNLNFLVSLVDDMVADDPELRPRSDGAARRLNAICNASRQSRMREPLIPRDKAARNAPKKICATLADWVRSVKYMLTRAPAIPRRPIRG</sequence>
<organism evidence="2 3">
    <name type="scientific">Coniophora puteana (strain RWD-64-598)</name>
    <name type="common">Brown rot fungus</name>
    <dbReference type="NCBI Taxonomy" id="741705"/>
    <lineage>
        <taxon>Eukaryota</taxon>
        <taxon>Fungi</taxon>
        <taxon>Dikarya</taxon>
        <taxon>Basidiomycota</taxon>
        <taxon>Agaricomycotina</taxon>
        <taxon>Agaricomycetes</taxon>
        <taxon>Agaricomycetidae</taxon>
        <taxon>Boletales</taxon>
        <taxon>Coniophorineae</taxon>
        <taxon>Coniophoraceae</taxon>
        <taxon>Coniophora</taxon>
    </lineage>
</organism>
<dbReference type="GeneID" id="19207012"/>
<dbReference type="PROSITE" id="PS50011">
    <property type="entry name" value="PROTEIN_KINASE_DOM"/>
    <property type="match status" value="1"/>
</dbReference>
<dbReference type="OMA" id="DELCCEC"/>
<keyword evidence="3" id="KW-1185">Reference proteome</keyword>
<protein>
    <recommendedName>
        <fullName evidence="1">Protein kinase domain-containing protein</fullName>
    </recommendedName>
</protein>
<dbReference type="InterPro" id="IPR011009">
    <property type="entry name" value="Kinase-like_dom_sf"/>
</dbReference>
<proteinExistence type="predicted"/>
<evidence type="ECO:0000259" key="1">
    <source>
        <dbReference type="PROSITE" id="PS50011"/>
    </source>
</evidence>
<dbReference type="RefSeq" id="XP_007762461.1">
    <property type="nucleotide sequence ID" value="XM_007764271.1"/>
</dbReference>
<dbReference type="Proteomes" id="UP000053558">
    <property type="component" value="Unassembled WGS sequence"/>
</dbReference>
<dbReference type="GO" id="GO:0004672">
    <property type="term" value="F:protein kinase activity"/>
    <property type="evidence" value="ECO:0007669"/>
    <property type="project" value="InterPro"/>
</dbReference>
<dbReference type="SUPFAM" id="SSF56112">
    <property type="entry name" value="Protein kinase-like (PK-like)"/>
    <property type="match status" value="1"/>
</dbReference>
<dbReference type="GO" id="GO:0005524">
    <property type="term" value="F:ATP binding"/>
    <property type="evidence" value="ECO:0007669"/>
    <property type="project" value="InterPro"/>
</dbReference>